<comment type="caution">
    <text evidence="3">The sequence shown here is derived from an EMBL/GenBank/DDBJ whole genome shotgun (WGS) entry which is preliminary data.</text>
</comment>
<keyword evidence="1" id="KW-0732">Signal</keyword>
<evidence type="ECO:0000313" key="3">
    <source>
        <dbReference type="EMBL" id="MDJ1479913.1"/>
    </source>
</evidence>
<evidence type="ECO:0000256" key="1">
    <source>
        <dbReference type="SAM" id="SignalP"/>
    </source>
</evidence>
<proteinExistence type="predicted"/>
<dbReference type="Gene3D" id="2.40.128.600">
    <property type="match status" value="1"/>
</dbReference>
<dbReference type="Proteomes" id="UP001241110">
    <property type="component" value="Unassembled WGS sequence"/>
</dbReference>
<evidence type="ECO:0000313" key="4">
    <source>
        <dbReference type="Proteomes" id="UP001241110"/>
    </source>
</evidence>
<dbReference type="AlphaFoldDB" id="A0AAE3U7A0"/>
<dbReference type="RefSeq" id="WP_313976473.1">
    <property type="nucleotide sequence ID" value="NZ_JASJOS010000002.1"/>
</dbReference>
<reference evidence="3" key="1">
    <citation type="submission" date="2023-05" db="EMBL/GenBank/DDBJ databases">
        <authorList>
            <person name="Zhang X."/>
        </authorList>
    </citation>
    <scope>NUCLEOTIDE SEQUENCE</scope>
    <source>
        <strain evidence="3">YF14B1</strain>
    </source>
</reference>
<protein>
    <submittedName>
        <fullName evidence="3">DUF3471 domain-containing protein</fullName>
    </submittedName>
</protein>
<feature type="signal peptide" evidence="1">
    <location>
        <begin position="1"/>
        <end position="25"/>
    </location>
</feature>
<dbReference type="Pfam" id="PF11954">
    <property type="entry name" value="DUF3471"/>
    <property type="match status" value="1"/>
</dbReference>
<dbReference type="InterPro" id="IPR032710">
    <property type="entry name" value="NTF2-like_dom_sf"/>
</dbReference>
<feature type="domain" description="Peptidase S12 Pab87-related C-terminal" evidence="2">
    <location>
        <begin position="179"/>
        <end position="257"/>
    </location>
</feature>
<dbReference type="SUPFAM" id="SSF54427">
    <property type="entry name" value="NTF2-like"/>
    <property type="match status" value="1"/>
</dbReference>
<accession>A0AAE3U7A0</accession>
<gene>
    <name evidence="3" type="ORF">QNI16_05405</name>
</gene>
<feature type="chain" id="PRO_5041975477" evidence="1">
    <location>
        <begin position="26"/>
        <end position="269"/>
    </location>
</feature>
<dbReference type="InterPro" id="IPR021860">
    <property type="entry name" value="Peptidase_S12_Pab87-rel_C"/>
</dbReference>
<organism evidence="3 4">
    <name type="scientific">Xanthocytophaga flava</name>
    <dbReference type="NCBI Taxonomy" id="3048013"/>
    <lineage>
        <taxon>Bacteria</taxon>
        <taxon>Pseudomonadati</taxon>
        <taxon>Bacteroidota</taxon>
        <taxon>Cytophagia</taxon>
        <taxon>Cytophagales</taxon>
        <taxon>Rhodocytophagaceae</taxon>
        <taxon>Xanthocytophaga</taxon>
    </lineage>
</organism>
<name>A0AAE3U7A0_9BACT</name>
<sequence>MRPSPTLLLLAIVTIFSGFSLTAYAQSHDNEQEENKKLTATILHLDSLFWKTYNECNLTENARYIAPTIQFYHDKGGITSGAGALTNSLAKNICGNPNQKIRREEVPGTIQVFPMRDGNRIYGAIISGEHYFYVSQNGKPERREGLANFTNFWTLENNEWKMSYVLSYNHHGAPPINTRKEISLPAKTLKQYEGTYKNPTFGSFTIKSNGNYLTMESSNSRMDIFAEKPNFFFSKERDLQFEFATDTKQKVSKIIVHENGKVVDELVKE</sequence>
<dbReference type="EMBL" id="JASJOS010000002">
    <property type="protein sequence ID" value="MDJ1479913.1"/>
    <property type="molecule type" value="Genomic_DNA"/>
</dbReference>
<evidence type="ECO:0000259" key="2">
    <source>
        <dbReference type="Pfam" id="PF11954"/>
    </source>
</evidence>